<dbReference type="EMBL" id="OZ034821">
    <property type="protein sequence ID" value="CAL1409018.1"/>
    <property type="molecule type" value="Genomic_DNA"/>
</dbReference>
<comment type="similarity">
    <text evidence="1">Belongs to the fatty acyl-CoA reductase family.</text>
</comment>
<dbReference type="PANTHER" id="PTHR11011">
    <property type="entry name" value="MALE STERILITY PROTEIN 2-RELATED"/>
    <property type="match status" value="1"/>
</dbReference>
<protein>
    <recommendedName>
        <fullName evidence="1">Fatty acyl-CoA reductase</fullName>
        <ecNumber evidence="1">1.2.1.84</ecNumber>
    </recommendedName>
</protein>
<sequence length="257" mass="29112">MIPASVLDNKTVLVTGSAGFLAKVFVEKVLRIQPDVKKLYLLMRAPDSHSAAKRLRDEVMEKELFRVVKEKWGPNFAKFVSEKVVAVAGDISREDLGIEDVDLKKEIWKETDLVVNFAATTRFDERYDVALATNTYGAAHVLNFSKKCARIKLLVHVSTAYVCGEEAGIIKEKPVSMAKGGNHDDDDDDELIVKIVDGERKLVQQRLLQLQSNKQLSSDGGDRGISSAMRLLGLERYIYIFWNIWYSNDYKFIVVYF</sequence>
<keyword evidence="1" id="KW-0521">NADP</keyword>
<dbReference type="InterPro" id="IPR026055">
    <property type="entry name" value="FAR"/>
</dbReference>
<comment type="function">
    <text evidence="1">Catalyzes the reduction of fatty acyl-CoA to fatty alcohols.</text>
</comment>
<evidence type="ECO:0000313" key="4">
    <source>
        <dbReference type="Proteomes" id="UP001497516"/>
    </source>
</evidence>
<dbReference type="GO" id="GO:0010345">
    <property type="term" value="P:suberin biosynthetic process"/>
    <property type="evidence" value="ECO:0007669"/>
    <property type="project" value="TreeGrafter"/>
</dbReference>
<feature type="domain" description="Thioester reductase (TE)" evidence="2">
    <location>
        <begin position="14"/>
        <end position="191"/>
    </location>
</feature>
<organism evidence="3 4">
    <name type="scientific">Linum trigynum</name>
    <dbReference type="NCBI Taxonomy" id="586398"/>
    <lineage>
        <taxon>Eukaryota</taxon>
        <taxon>Viridiplantae</taxon>
        <taxon>Streptophyta</taxon>
        <taxon>Embryophyta</taxon>
        <taxon>Tracheophyta</taxon>
        <taxon>Spermatophyta</taxon>
        <taxon>Magnoliopsida</taxon>
        <taxon>eudicotyledons</taxon>
        <taxon>Gunneridae</taxon>
        <taxon>Pentapetalae</taxon>
        <taxon>rosids</taxon>
        <taxon>fabids</taxon>
        <taxon>Malpighiales</taxon>
        <taxon>Linaceae</taxon>
        <taxon>Linum</taxon>
    </lineage>
</organism>
<dbReference type="GO" id="GO:0102965">
    <property type="term" value="F:alcohol-forming long-chain fatty acyl-CoA reductase activity"/>
    <property type="evidence" value="ECO:0007669"/>
    <property type="project" value="UniProtKB-EC"/>
</dbReference>
<dbReference type="Pfam" id="PF07993">
    <property type="entry name" value="NAD_binding_4"/>
    <property type="match status" value="1"/>
</dbReference>
<reference evidence="3 4" key="1">
    <citation type="submission" date="2024-04" db="EMBL/GenBank/DDBJ databases">
        <authorList>
            <person name="Fracassetti M."/>
        </authorList>
    </citation>
    <scope>NUCLEOTIDE SEQUENCE [LARGE SCALE GENOMIC DNA]</scope>
</reference>
<accession>A0AAV2GGP3</accession>
<name>A0AAV2GGP3_9ROSI</name>
<dbReference type="GO" id="GO:0035336">
    <property type="term" value="P:long-chain fatty-acyl-CoA metabolic process"/>
    <property type="evidence" value="ECO:0007669"/>
    <property type="project" value="TreeGrafter"/>
</dbReference>
<keyword evidence="1" id="KW-0444">Lipid biosynthesis</keyword>
<dbReference type="AlphaFoldDB" id="A0AAV2GGP3"/>
<dbReference type="Proteomes" id="UP001497516">
    <property type="component" value="Chromosome 8"/>
</dbReference>
<keyword evidence="4" id="KW-1185">Reference proteome</keyword>
<comment type="catalytic activity">
    <reaction evidence="1">
        <text>a long-chain fatty acyl-CoA + 2 NADPH + 2 H(+) = a long-chain primary fatty alcohol + 2 NADP(+) + CoA</text>
        <dbReference type="Rhea" id="RHEA:52716"/>
        <dbReference type="ChEBI" id="CHEBI:15378"/>
        <dbReference type="ChEBI" id="CHEBI:57287"/>
        <dbReference type="ChEBI" id="CHEBI:57783"/>
        <dbReference type="ChEBI" id="CHEBI:58349"/>
        <dbReference type="ChEBI" id="CHEBI:77396"/>
        <dbReference type="ChEBI" id="CHEBI:83139"/>
        <dbReference type="EC" id="1.2.1.84"/>
    </reaction>
</comment>
<dbReference type="EC" id="1.2.1.84" evidence="1"/>
<evidence type="ECO:0000313" key="3">
    <source>
        <dbReference type="EMBL" id="CAL1409018.1"/>
    </source>
</evidence>
<dbReference type="PANTHER" id="PTHR11011:SF109">
    <property type="entry name" value="FATTY ACYL-COA REDUCTASE 1"/>
    <property type="match status" value="1"/>
</dbReference>
<evidence type="ECO:0000256" key="1">
    <source>
        <dbReference type="RuleBase" id="RU363097"/>
    </source>
</evidence>
<dbReference type="InterPro" id="IPR013120">
    <property type="entry name" value="FAR_NAD-bd"/>
</dbReference>
<dbReference type="InterPro" id="IPR036291">
    <property type="entry name" value="NAD(P)-bd_dom_sf"/>
</dbReference>
<evidence type="ECO:0000259" key="2">
    <source>
        <dbReference type="Pfam" id="PF07993"/>
    </source>
</evidence>
<keyword evidence="1" id="KW-0443">Lipid metabolism</keyword>
<dbReference type="SUPFAM" id="SSF51735">
    <property type="entry name" value="NAD(P)-binding Rossmann-fold domains"/>
    <property type="match status" value="1"/>
</dbReference>
<keyword evidence="1" id="KW-0560">Oxidoreductase</keyword>
<gene>
    <name evidence="3" type="ORF">LTRI10_LOCUS48561</name>
</gene>
<proteinExistence type="inferred from homology"/>
<dbReference type="Gene3D" id="3.40.50.720">
    <property type="entry name" value="NAD(P)-binding Rossmann-like Domain"/>
    <property type="match status" value="1"/>
</dbReference>
<dbReference type="GO" id="GO:0080019">
    <property type="term" value="F:alcohol-forming very long-chain fatty acyl-CoA reductase activity"/>
    <property type="evidence" value="ECO:0007669"/>
    <property type="project" value="InterPro"/>
</dbReference>